<organism evidence="19">
    <name type="scientific">Staphylococcus aureus subsp. aureus MN8</name>
    <dbReference type="NCBI Taxonomy" id="548470"/>
    <lineage>
        <taxon>Bacteria</taxon>
        <taxon>Bacillati</taxon>
        <taxon>Bacillota</taxon>
        <taxon>Bacilli</taxon>
        <taxon>Bacillales</taxon>
        <taxon>Staphylococcaceae</taxon>
        <taxon>Staphylococcus</taxon>
    </lineage>
</organism>
<feature type="binding site" evidence="16">
    <location>
        <position position="424"/>
    </location>
    <ligand>
        <name>Mn(2+)</name>
        <dbReference type="ChEBI" id="CHEBI:29035"/>
        <label>2</label>
    </ligand>
</feature>
<feature type="transmembrane region" description="Helical" evidence="17">
    <location>
        <begin position="16"/>
        <end position="37"/>
    </location>
</feature>
<comment type="cofactor">
    <cofactor evidence="1">
        <name>heme b</name>
        <dbReference type="ChEBI" id="CHEBI:60344"/>
    </cofactor>
</comment>
<evidence type="ECO:0000256" key="7">
    <source>
        <dbReference type="ARBA" id="ARBA00022801"/>
    </source>
</evidence>
<keyword evidence="5 17" id="KW-0812">Transmembrane</keyword>
<dbReference type="Pfam" id="PF24898">
    <property type="entry name" value="GGDEF_GdpP"/>
    <property type="match status" value="1"/>
</dbReference>
<evidence type="ECO:0000256" key="8">
    <source>
        <dbReference type="ARBA" id="ARBA00022989"/>
    </source>
</evidence>
<keyword evidence="3 15" id="KW-1003">Cell membrane</keyword>
<evidence type="ECO:0000256" key="12">
    <source>
        <dbReference type="ARBA" id="ARBA00051753"/>
    </source>
</evidence>
<dbReference type="FunFam" id="3.90.1640.10:FF:000002">
    <property type="entry name" value="Cyclic-di-AMP phosphodiesterase"/>
    <property type="match status" value="1"/>
</dbReference>
<evidence type="ECO:0000256" key="17">
    <source>
        <dbReference type="SAM" id="Phobius"/>
    </source>
</evidence>
<keyword evidence="4" id="KW-0349">Heme</keyword>
<keyword evidence="11 16" id="KW-0464">Manganese</keyword>
<dbReference type="Gene3D" id="3.30.450.20">
    <property type="entry name" value="PAS domain"/>
    <property type="match status" value="1"/>
</dbReference>
<evidence type="ECO:0000256" key="15">
    <source>
        <dbReference type="PIRNR" id="PIRNR026583"/>
    </source>
</evidence>
<protein>
    <recommendedName>
        <fullName evidence="14 15">Cyclic-di-AMP phosphodiesterase</fullName>
        <ecNumber evidence="15">3.1.4.-</ecNumber>
    </recommendedName>
</protein>
<dbReference type="InterPro" id="IPR051319">
    <property type="entry name" value="Oligoribo/pAp-PDE_c-di-AMP_PDE"/>
</dbReference>
<gene>
    <name evidence="19" type="ORF">HMPREF0769_10413</name>
</gene>
<dbReference type="AlphaFoldDB" id="A0A0E1XKV6"/>
<comment type="similarity">
    <text evidence="13 15">Belongs to the GdpP/PdeA phosphodiesterase family.</text>
</comment>
<dbReference type="Gene3D" id="3.90.1640.10">
    <property type="entry name" value="inorganic pyrophosphatase (n-terminal core)"/>
    <property type="match status" value="1"/>
</dbReference>
<dbReference type="GO" id="GO:0003676">
    <property type="term" value="F:nucleic acid binding"/>
    <property type="evidence" value="ECO:0007669"/>
    <property type="project" value="UniProtKB-UniRule"/>
</dbReference>
<feature type="domain" description="GGDEF" evidence="18">
    <location>
        <begin position="177"/>
        <end position="305"/>
    </location>
</feature>
<comment type="catalytic activity">
    <reaction evidence="12">
        <text>3',3'-c-di-AMP + H2O = 5'-O-phosphonoadenylyl-(3'-&gt;5')-adenosine + H(+)</text>
        <dbReference type="Rhea" id="RHEA:54420"/>
        <dbReference type="ChEBI" id="CHEBI:15377"/>
        <dbReference type="ChEBI" id="CHEBI:15378"/>
        <dbReference type="ChEBI" id="CHEBI:71500"/>
        <dbReference type="ChEBI" id="CHEBI:138171"/>
        <dbReference type="EC" id="3.1.4.59"/>
    </reaction>
</comment>
<feature type="transmembrane region" description="Helical" evidence="17">
    <location>
        <begin position="43"/>
        <end position="60"/>
    </location>
</feature>
<dbReference type="Proteomes" id="UP000003455">
    <property type="component" value="Chromosome"/>
</dbReference>
<dbReference type="InterPro" id="IPR000160">
    <property type="entry name" value="GGDEF_dom"/>
</dbReference>
<dbReference type="InterPro" id="IPR003156">
    <property type="entry name" value="DHHA1_dom"/>
</dbReference>
<evidence type="ECO:0000256" key="6">
    <source>
        <dbReference type="ARBA" id="ARBA00022723"/>
    </source>
</evidence>
<dbReference type="GO" id="GO:0016787">
    <property type="term" value="F:hydrolase activity"/>
    <property type="evidence" value="ECO:0007669"/>
    <property type="project" value="UniProtKB-UniRule"/>
</dbReference>
<evidence type="ECO:0000256" key="5">
    <source>
        <dbReference type="ARBA" id="ARBA00022692"/>
    </source>
</evidence>
<dbReference type="InterPro" id="IPR038763">
    <property type="entry name" value="DHH_sf"/>
</dbReference>
<evidence type="ECO:0000313" key="19">
    <source>
        <dbReference type="EMBL" id="EFH96411.1"/>
    </source>
</evidence>
<dbReference type="PROSITE" id="PS50887">
    <property type="entry name" value="GGDEF"/>
    <property type="match status" value="1"/>
</dbReference>
<proteinExistence type="inferred from homology"/>
<comment type="subcellular location">
    <subcellularLocation>
        <location evidence="2">Cell membrane</location>
        <topology evidence="2">Multi-pass membrane protein</topology>
    </subcellularLocation>
</comment>
<sequence length="661" mass="74396">MNRGGIMNRQSTKKALLIPFVIMIITAIVLMGVWFIFNSLIALIASIVLVVMIIVSIVLFRQALMKMDSYVDGLSAQISTTNNKAIKHLPIGIIVLDENDHIEWVNQFMTDHMEANVISESVNEVFPNILKQLDRVKSVEIEYNQYHFQVRYSENDHCLYFFDITEQVQTNELYENSKPIIATLFLDNYDEITQNMNDTQRSEINSMVTRVISRWATEYNIFFKRYSSDQFVAYLNQKILADLEESKFDILSQLREKSVGYRAQLTLSIGVGEGTENLIDLGELSQSGLDLALGRGGDQVAIKSINGNVRFYGGKTDPMEKRTRVRARVISHALKDILAEGDKVIIMGHKRPDLDAIGAAIGVSRFAMMNNLEAYIVLNETDIDPTLRRVMNEIDKKPELRERFITSDDAWDMMTSKTTVVIVDTHKPELVLDENVLNKANRKVVIDHHRRGESFISNPLLIYMEPYASSTAELVTELLEYQPTEQRLTRLESTVMYAGIIVDTRNFTLRTGSRTFDAASYLRAHGADTILTQHFLKDDVDTYINRSELIRTVKVEDNGIAIAHGSDDKIYHPVTVAQAADELLSLEGIEASYVVARREDNLIGISARSLGSVNVQLTMEALGGGGHLTNAATQLKGVTVEEAIAQLQQAITEQLSRSEDA</sequence>
<evidence type="ECO:0000256" key="4">
    <source>
        <dbReference type="ARBA" id="ARBA00022617"/>
    </source>
</evidence>
<evidence type="ECO:0000256" key="9">
    <source>
        <dbReference type="ARBA" id="ARBA00023004"/>
    </source>
</evidence>
<dbReference type="PANTHER" id="PTHR47618">
    <property type="entry name" value="BIFUNCTIONAL OLIGORIBONUCLEASE AND PAP PHOSPHATASE NRNA"/>
    <property type="match status" value="1"/>
</dbReference>
<dbReference type="PIRSF" id="PIRSF026583">
    <property type="entry name" value="YybT"/>
    <property type="match status" value="1"/>
</dbReference>
<dbReference type="FunFam" id="3.10.310.30:FF:000002">
    <property type="entry name" value="Cyclic-di-AMP phosphodiesterase"/>
    <property type="match status" value="1"/>
</dbReference>
<dbReference type="Pfam" id="PF01368">
    <property type="entry name" value="DHH"/>
    <property type="match status" value="1"/>
</dbReference>
<accession>A0A0E1XKV6</accession>
<evidence type="ECO:0000256" key="2">
    <source>
        <dbReference type="ARBA" id="ARBA00004651"/>
    </source>
</evidence>
<comment type="caution">
    <text evidence="19">The sequence shown here is derived from an EMBL/GenBank/DDBJ whole genome shotgun (WGS) entry which is preliminary data.</text>
</comment>
<dbReference type="SMART" id="SM00267">
    <property type="entry name" value="GGDEF"/>
    <property type="match status" value="1"/>
</dbReference>
<evidence type="ECO:0000256" key="14">
    <source>
        <dbReference type="ARBA" id="ARBA00066839"/>
    </source>
</evidence>
<evidence type="ECO:0000256" key="13">
    <source>
        <dbReference type="ARBA" id="ARBA00061474"/>
    </source>
</evidence>
<dbReference type="Gene3D" id="3.10.310.30">
    <property type="match status" value="1"/>
</dbReference>
<feature type="binding site" evidence="16">
    <location>
        <position position="448"/>
    </location>
    <ligand>
        <name>Mn(2+)</name>
        <dbReference type="ChEBI" id="CHEBI:29035"/>
        <label>2</label>
    </ligand>
</feature>
<keyword evidence="7 15" id="KW-0378">Hydrolase</keyword>
<dbReference type="InterPro" id="IPR049553">
    <property type="entry name" value="GdpP-like_PAS"/>
</dbReference>
<dbReference type="GO" id="GO:0005886">
    <property type="term" value="C:plasma membrane"/>
    <property type="evidence" value="ECO:0007669"/>
    <property type="project" value="UniProtKB-SubCell"/>
</dbReference>
<dbReference type="SMR" id="A0A0E1XKV6"/>
<evidence type="ECO:0000256" key="1">
    <source>
        <dbReference type="ARBA" id="ARBA00001970"/>
    </source>
</evidence>
<evidence type="ECO:0000256" key="10">
    <source>
        <dbReference type="ARBA" id="ARBA00023136"/>
    </source>
</evidence>
<keyword evidence="9" id="KW-0408">Iron</keyword>
<comment type="cofactor">
    <cofactor evidence="16">
        <name>Mn(2+)</name>
        <dbReference type="ChEBI" id="CHEBI:29035"/>
    </cofactor>
    <text evidence="16">For phosphodiesterase activity, probably binds 2 Mn(2+) per subunit.</text>
</comment>
<evidence type="ECO:0000256" key="11">
    <source>
        <dbReference type="ARBA" id="ARBA00023211"/>
    </source>
</evidence>
<feature type="binding site" evidence="16">
    <location>
        <position position="424"/>
    </location>
    <ligand>
        <name>Mn(2+)</name>
        <dbReference type="ChEBI" id="CHEBI:29035"/>
        <label>1</label>
    </ligand>
</feature>
<dbReference type="HOGENOM" id="CLU_018278_0_0_9"/>
<keyword evidence="10 15" id="KW-0472">Membrane</keyword>
<comment type="function">
    <text evidence="15">Has phosphodiesterase (PDE) activity against cyclic-di-AMP (c-di-AMP).</text>
</comment>
<name>A0A0E1XKV6_STAAU</name>
<dbReference type="EMBL" id="ACJA02000001">
    <property type="protein sequence ID" value="EFH96411.1"/>
    <property type="molecule type" value="Genomic_DNA"/>
</dbReference>
<dbReference type="GO" id="GO:0106409">
    <property type="term" value="F:cyclic-di-AMP phosphodiesterase activity"/>
    <property type="evidence" value="ECO:0007669"/>
    <property type="project" value="UniProtKB-EC"/>
</dbReference>
<feature type="binding site" evidence="16">
    <location>
        <position position="355"/>
    </location>
    <ligand>
        <name>Mn(2+)</name>
        <dbReference type="ChEBI" id="CHEBI:29035"/>
        <label>2</label>
    </ligand>
</feature>
<evidence type="ECO:0000256" key="16">
    <source>
        <dbReference type="PIRSR" id="PIRSR026583-50"/>
    </source>
</evidence>
<reference evidence="19" key="1">
    <citation type="submission" date="2010-05" db="EMBL/GenBank/DDBJ databases">
        <authorList>
            <person name="Muzny D."/>
            <person name="Qin X."/>
            <person name="Buhay C."/>
            <person name="Dugan-Rocha S."/>
            <person name="Ding Y."/>
            <person name="Chen G."/>
            <person name="Hawes A."/>
            <person name="Holder M."/>
            <person name="Jhangiani S."/>
            <person name="Johnson A."/>
            <person name="Khan Z."/>
            <person name="Li Z."/>
            <person name="Liu W."/>
            <person name="Liu X."/>
            <person name="Perez L."/>
            <person name="Shen H."/>
            <person name="Wang Q."/>
            <person name="Watt J."/>
            <person name="Xi L."/>
            <person name="Xin Y."/>
            <person name="Zhou J."/>
            <person name="Deng J."/>
            <person name="Jiang H."/>
            <person name="Liu Y."/>
            <person name="Qu J."/>
            <person name="Song X.-Z."/>
            <person name="Zhang L."/>
            <person name="Villasana D."/>
            <person name="Johnson A."/>
            <person name="Liu J."/>
            <person name="Liyanage D."/>
            <person name="Lorensuhewa L."/>
            <person name="Robinson T."/>
            <person name="Song A."/>
            <person name="Song B.-B."/>
            <person name="Dinh H."/>
            <person name="Thornton R."/>
            <person name="Coyle M."/>
            <person name="Francisco L."/>
            <person name="Jackson L."/>
            <person name="Javaid M."/>
            <person name="Korchina V."/>
            <person name="Kovar C."/>
            <person name="Mata R."/>
            <person name="Mathew T."/>
            <person name="Ngo R."/>
            <person name="Nguyen L."/>
            <person name="Nguyen N."/>
            <person name="Okwuonu G."/>
            <person name="Ongeri F."/>
            <person name="Pham C."/>
            <person name="Simmons D."/>
            <person name="Wilczek-Boney K."/>
            <person name="Hale W."/>
            <person name="Jakkamsetti A."/>
            <person name="Pham P."/>
            <person name="Ruth R."/>
            <person name="San Lucas F."/>
            <person name="Warren J."/>
            <person name="Zhang J."/>
            <person name="Zhao Z."/>
            <person name="Zhou C."/>
            <person name="Zhu D."/>
            <person name="Lee S."/>
            <person name="Bess C."/>
            <person name="Blankenburg K."/>
            <person name="Forbes L."/>
            <person name="Fu Q."/>
            <person name="Gubbala S."/>
            <person name="Hirani K."/>
            <person name="Jayaseelan J.C."/>
            <person name="Lara F."/>
            <person name="Munidasa M."/>
            <person name="Palculict T."/>
            <person name="Patil S."/>
            <person name="Pu L.-L."/>
            <person name="Saada N."/>
            <person name="Tang L."/>
            <person name="Weissenberger G."/>
            <person name="Zhu Y."/>
            <person name="Hemphill L."/>
            <person name="Shang Y."/>
            <person name="Youmans B."/>
            <person name="Ayvaz T."/>
            <person name="Ross M."/>
            <person name="Santibanez J."/>
            <person name="Aqrawi P."/>
            <person name="Gross S."/>
            <person name="Joshi V."/>
            <person name="Fowler G."/>
            <person name="Nazareth L."/>
            <person name="Reid J."/>
            <person name="Worley K."/>
            <person name="Petrosino J."/>
            <person name="Highlander S."/>
            <person name="Gibbs R."/>
        </authorList>
    </citation>
    <scope>NUCLEOTIDE SEQUENCE [LARGE SCALE GENOMIC DNA]</scope>
    <source>
        <strain evidence="19">MN8</strain>
    </source>
</reference>
<dbReference type="Pfam" id="PF02272">
    <property type="entry name" value="DHHA1"/>
    <property type="match status" value="1"/>
</dbReference>
<dbReference type="InterPro" id="IPR001667">
    <property type="entry name" value="DDH_dom"/>
</dbReference>
<dbReference type="PANTHER" id="PTHR47618:SF2">
    <property type="entry name" value="CYCLIC-DI-AMP PHOSPHODIESTERASE GDPP"/>
    <property type="match status" value="1"/>
</dbReference>
<dbReference type="GO" id="GO:0046872">
    <property type="term" value="F:metal ion binding"/>
    <property type="evidence" value="ECO:0007669"/>
    <property type="project" value="UniProtKB-KW"/>
</dbReference>
<feature type="binding site" evidence="16">
    <location>
        <position position="349"/>
    </location>
    <ligand>
        <name>Mn(2+)</name>
        <dbReference type="ChEBI" id="CHEBI:29035"/>
        <label>1</label>
    </ligand>
</feature>
<evidence type="ECO:0000259" key="18">
    <source>
        <dbReference type="PROSITE" id="PS50887"/>
    </source>
</evidence>
<feature type="binding site" evidence="16">
    <location>
        <position position="353"/>
    </location>
    <ligand>
        <name>Mn(2+)</name>
        <dbReference type="ChEBI" id="CHEBI:29035"/>
        <label>1</label>
    </ligand>
</feature>
<feature type="binding site" evidence="16">
    <location>
        <position position="503"/>
    </location>
    <ligand>
        <name>Mn(2+)</name>
        <dbReference type="ChEBI" id="CHEBI:29035"/>
        <label>2</label>
    </ligand>
</feature>
<dbReference type="SUPFAM" id="SSF64182">
    <property type="entry name" value="DHH phosphoesterases"/>
    <property type="match status" value="1"/>
</dbReference>
<dbReference type="EC" id="3.1.4.-" evidence="15"/>
<dbReference type="InterPro" id="IPR014528">
    <property type="entry name" value="GdpP/PdeA"/>
</dbReference>
<keyword evidence="8 17" id="KW-1133">Transmembrane helix</keyword>
<evidence type="ECO:0000256" key="3">
    <source>
        <dbReference type="ARBA" id="ARBA00022475"/>
    </source>
</evidence>
<dbReference type="Pfam" id="PF21370">
    <property type="entry name" value="PAS_GdpP"/>
    <property type="match status" value="1"/>
</dbReference>
<keyword evidence="6 16" id="KW-0479">Metal-binding</keyword>